<reference evidence="1 2" key="1">
    <citation type="submission" date="2015-03" db="EMBL/GenBank/DDBJ databases">
        <title>Luteipulveratus halotolerans sp. nov., a novel actinobacterium (Dermacoccaceae) from Sarawak, Malaysia.</title>
        <authorList>
            <person name="Juboi H."/>
            <person name="Basik A."/>
            <person name="Shamsul S.S."/>
            <person name="Arnold P."/>
            <person name="Schmitt E.K."/>
            <person name="Sanglier J.-J."/>
            <person name="Yeo T."/>
        </authorList>
    </citation>
    <scope>NUCLEOTIDE SEQUENCE [LARGE SCALE GENOMIC DNA]</scope>
    <source>
        <strain evidence="1 2">MN07-A0370</strain>
    </source>
</reference>
<dbReference type="OrthoDB" id="2679245at2"/>
<evidence type="ECO:0000313" key="1">
    <source>
        <dbReference type="EMBL" id="AKU16689.1"/>
    </source>
</evidence>
<protein>
    <recommendedName>
        <fullName evidence="3">UDP-N-acetylmuramyl pentapeptide phosphotransferase/UDP-N-acetylglucosamine-1-phosphate transferase</fullName>
    </recommendedName>
</protein>
<organism evidence="1 2">
    <name type="scientific">Luteipulveratus mongoliensis</name>
    <dbReference type="NCBI Taxonomy" id="571913"/>
    <lineage>
        <taxon>Bacteria</taxon>
        <taxon>Bacillati</taxon>
        <taxon>Actinomycetota</taxon>
        <taxon>Actinomycetes</taxon>
        <taxon>Micrococcales</taxon>
        <taxon>Dermacoccaceae</taxon>
        <taxon>Luteipulveratus</taxon>
    </lineage>
</organism>
<sequence length="260" mass="25636">MNRFVAAGIAAGATRLALPLLRQAQPGGRERWDRTNHAGRTVSLLEGPAVVLGAATTALGSPAAGLSALAAGALGVVDDLAGDTDRKGLKGHLSALAQGDVTTGAVKILGLGATGAVAAATIDRGRWSPSTIAAAGLVAGTANLLNLFDLRPGRALKVSLLLGVPTAISGSAPAAGLVGASIAALPEDLRGETMMGDTGANALGALAGVALAERLPGAGRWVALGAVVGLTMASERVSFSAVIARTPVLAQIDAWGRPRT</sequence>
<gene>
    <name evidence="1" type="ORF">VV02_13805</name>
</gene>
<keyword evidence="2" id="KW-1185">Reference proteome</keyword>
<dbReference type="AlphaFoldDB" id="A0A0K1JIZ1"/>
<proteinExistence type="predicted"/>
<dbReference type="STRING" id="571913.VV02_13805"/>
<dbReference type="PATRIC" id="fig|571913.6.peg.2805"/>
<evidence type="ECO:0008006" key="3">
    <source>
        <dbReference type="Google" id="ProtNLM"/>
    </source>
</evidence>
<dbReference type="KEGG" id="lmoi:VV02_13805"/>
<dbReference type="Proteomes" id="UP000066480">
    <property type="component" value="Chromosome"/>
</dbReference>
<evidence type="ECO:0000313" key="2">
    <source>
        <dbReference type="Proteomes" id="UP000066480"/>
    </source>
</evidence>
<dbReference type="RefSeq" id="WP_052592280.1">
    <property type="nucleotide sequence ID" value="NZ_CP011112.1"/>
</dbReference>
<dbReference type="EMBL" id="CP011112">
    <property type="protein sequence ID" value="AKU16689.1"/>
    <property type="molecule type" value="Genomic_DNA"/>
</dbReference>
<name>A0A0K1JIZ1_9MICO</name>
<accession>A0A0K1JIZ1</accession>